<keyword evidence="2 7" id="KW-0489">Methyltransferase</keyword>
<comment type="catalytic activity">
    <reaction evidence="6">
        <text>a 2'-deoxycytidine in DNA + S-adenosyl-L-methionine = a 5-methyl-2'-deoxycytidine in DNA + S-adenosyl-L-homocysteine + H(+)</text>
        <dbReference type="Rhea" id="RHEA:13681"/>
        <dbReference type="Rhea" id="RHEA-COMP:11369"/>
        <dbReference type="Rhea" id="RHEA-COMP:11370"/>
        <dbReference type="ChEBI" id="CHEBI:15378"/>
        <dbReference type="ChEBI" id="CHEBI:57856"/>
        <dbReference type="ChEBI" id="CHEBI:59789"/>
        <dbReference type="ChEBI" id="CHEBI:85452"/>
        <dbReference type="ChEBI" id="CHEBI:85454"/>
        <dbReference type="EC" id="2.1.1.37"/>
    </reaction>
</comment>
<keyword evidence="3 7" id="KW-0808">Transferase</keyword>
<dbReference type="PRINTS" id="PR00105">
    <property type="entry name" value="C5METTRFRASE"/>
</dbReference>
<comment type="similarity">
    <text evidence="7">Belongs to the class I-like SAM-binding methyltransferase superfamily. C5-methyltransferase family.</text>
</comment>
<dbReference type="Pfam" id="PF00145">
    <property type="entry name" value="DNA_methylase"/>
    <property type="match status" value="1"/>
</dbReference>
<dbReference type="PANTHER" id="PTHR10629:SF52">
    <property type="entry name" value="DNA (CYTOSINE-5)-METHYLTRANSFERASE 1"/>
    <property type="match status" value="1"/>
</dbReference>
<evidence type="ECO:0000256" key="4">
    <source>
        <dbReference type="ARBA" id="ARBA00022691"/>
    </source>
</evidence>
<evidence type="ECO:0000256" key="5">
    <source>
        <dbReference type="ARBA" id="ARBA00022747"/>
    </source>
</evidence>
<dbReference type="REBASE" id="368905">
    <property type="entry name" value="M1.EcoE300ORF85300P"/>
</dbReference>
<dbReference type="GO" id="GO:0003886">
    <property type="term" value="F:DNA (cytosine-5-)-methyltransferase activity"/>
    <property type="evidence" value="ECO:0007669"/>
    <property type="project" value="UniProtKB-EC"/>
</dbReference>
<dbReference type="SUPFAM" id="SSF53335">
    <property type="entry name" value="S-adenosyl-L-methionine-dependent methyltransferases"/>
    <property type="match status" value="1"/>
</dbReference>
<feature type="active site" evidence="7">
    <location>
        <position position="59"/>
    </location>
</feature>
<dbReference type="GO" id="GO:0003677">
    <property type="term" value="F:DNA binding"/>
    <property type="evidence" value="ECO:0007669"/>
    <property type="project" value="TreeGrafter"/>
</dbReference>
<dbReference type="PROSITE" id="PS51679">
    <property type="entry name" value="SAM_MT_C5"/>
    <property type="match status" value="1"/>
</dbReference>
<dbReference type="PANTHER" id="PTHR10629">
    <property type="entry name" value="CYTOSINE-SPECIFIC METHYLTRANSFERASE"/>
    <property type="match status" value="1"/>
</dbReference>
<dbReference type="GO" id="GO:0044027">
    <property type="term" value="P:negative regulation of gene expression via chromosomal CpG island methylation"/>
    <property type="evidence" value="ECO:0007669"/>
    <property type="project" value="TreeGrafter"/>
</dbReference>
<dbReference type="Proteomes" id="UP000467488">
    <property type="component" value="Chromosome"/>
</dbReference>
<protein>
    <recommendedName>
        <fullName evidence="1">DNA (cytosine-5-)-methyltransferase</fullName>
        <ecNumber evidence="1">2.1.1.37</ecNumber>
    </recommendedName>
</protein>
<dbReference type="GO" id="GO:0009307">
    <property type="term" value="P:DNA restriction-modification system"/>
    <property type="evidence" value="ECO:0007669"/>
    <property type="project" value="UniProtKB-KW"/>
</dbReference>
<dbReference type="InterPro" id="IPR050390">
    <property type="entry name" value="C5-Methyltransferase"/>
</dbReference>
<evidence type="ECO:0000256" key="3">
    <source>
        <dbReference type="ARBA" id="ARBA00022679"/>
    </source>
</evidence>
<proteinExistence type="inferred from homology"/>
<evidence type="ECO:0000256" key="7">
    <source>
        <dbReference type="PROSITE-ProRule" id="PRU01016"/>
    </source>
</evidence>
<accession>A0A8S0G5Y6</accession>
<evidence type="ECO:0000256" key="1">
    <source>
        <dbReference type="ARBA" id="ARBA00011975"/>
    </source>
</evidence>
<organism evidence="8 9">
    <name type="scientific">Escherichia coli</name>
    <dbReference type="NCBI Taxonomy" id="562"/>
    <lineage>
        <taxon>Bacteria</taxon>
        <taxon>Pseudomonadati</taxon>
        <taxon>Pseudomonadota</taxon>
        <taxon>Gammaproteobacteria</taxon>
        <taxon>Enterobacterales</taxon>
        <taxon>Enterobacteriaceae</taxon>
        <taxon>Escherichia</taxon>
    </lineage>
</organism>
<evidence type="ECO:0000256" key="2">
    <source>
        <dbReference type="ARBA" id="ARBA00022603"/>
    </source>
</evidence>
<dbReference type="EC" id="2.1.1.37" evidence="1"/>
<keyword evidence="4 7" id="KW-0949">S-adenosyl-L-methionine</keyword>
<keyword evidence="5" id="KW-0680">Restriction system</keyword>
<evidence type="ECO:0000256" key="6">
    <source>
        <dbReference type="ARBA" id="ARBA00047422"/>
    </source>
</evidence>
<evidence type="ECO:0000313" key="8">
    <source>
        <dbReference type="EMBL" id="BBU87130.1"/>
    </source>
</evidence>
<dbReference type="Gene3D" id="3.40.50.150">
    <property type="entry name" value="Vaccinia Virus protein VP39"/>
    <property type="match status" value="1"/>
</dbReference>
<dbReference type="AlphaFoldDB" id="A0A8S0G5Y6"/>
<name>A0A8S0G5Y6_ECOLX</name>
<reference evidence="8 9" key="1">
    <citation type="submission" date="2020-01" db="EMBL/GenBank/DDBJ databases">
        <title>Dynamics of blaIMP-6 dissemination in carbapenem resistant Enterobacteriacea isolated from regional surveillance in Osaka, Japan.</title>
        <authorList>
            <person name="Abe R."/>
            <person name="Akeda Y."/>
            <person name="Sugawara Y."/>
            <person name="Yamamoto N."/>
            <person name="Tomono K."/>
            <person name="Takeuchi D."/>
            <person name="Kawahara R."/>
            <person name="Hamada S."/>
        </authorList>
    </citation>
    <scope>NUCLEOTIDE SEQUENCE [LARGE SCALE GENOMIC DNA]</scope>
    <source>
        <strain evidence="8 9">E300</strain>
    </source>
</reference>
<gene>
    <name evidence="8" type="ORF">EIMP300_85300</name>
</gene>
<dbReference type="InterPro" id="IPR029063">
    <property type="entry name" value="SAM-dependent_MTases_sf"/>
</dbReference>
<dbReference type="InterPro" id="IPR001525">
    <property type="entry name" value="C5_MeTfrase"/>
</dbReference>
<sequence length="226" mass="25909">MANDIEEKYLQTYSNNVHKEVLCGSISDNETFSKIADKISGFKKLYFDKQLWILGGPPCQGFSTAGNARTMDDPRNSLFMHYKSLLNEIKPNGFIFENVAGLLNMEKGKVFERVKEEFSSTMKTMNGWILNSEHYAIPHLPPRRKRVILVGSNDPLFSIEPPQKLTEDKESWVSVKDALSDLPPLQHGEDGSGKYYIHHPENDYQLFMRGNITPSEYYERNIKPSL</sequence>
<dbReference type="EMBL" id="AP022360">
    <property type="protein sequence ID" value="BBU87130.1"/>
    <property type="molecule type" value="Genomic_DNA"/>
</dbReference>
<evidence type="ECO:0000313" key="9">
    <source>
        <dbReference type="Proteomes" id="UP000467488"/>
    </source>
</evidence>
<dbReference type="GO" id="GO:0032259">
    <property type="term" value="P:methylation"/>
    <property type="evidence" value="ECO:0007669"/>
    <property type="project" value="UniProtKB-KW"/>
</dbReference>